<keyword evidence="15" id="KW-1185">Reference proteome</keyword>
<dbReference type="Proteomes" id="UP000008312">
    <property type="component" value="Unassembled WGS sequence"/>
</dbReference>
<dbReference type="InterPro" id="IPR015994">
    <property type="entry name" value="PEPCK_ATP_CS"/>
</dbReference>
<dbReference type="OMA" id="MRYAGEM"/>
<dbReference type="GO" id="GO:0005524">
    <property type="term" value="F:ATP binding"/>
    <property type="evidence" value="ECO:0007669"/>
    <property type="project" value="UniProtKB-KW"/>
</dbReference>
<proteinExistence type="inferred from homology"/>
<evidence type="ECO:0000256" key="13">
    <source>
        <dbReference type="ARBA" id="ARBA00047371"/>
    </source>
</evidence>
<evidence type="ECO:0000256" key="4">
    <source>
        <dbReference type="ARBA" id="ARBA00012363"/>
    </source>
</evidence>
<dbReference type="NCBIfam" id="NF006820">
    <property type="entry name" value="PRK09344.1-2"/>
    <property type="match status" value="1"/>
</dbReference>
<dbReference type="EMBL" id="FN668650">
    <property type="protein sequence ID" value="CBK22662.2"/>
    <property type="molecule type" value="Genomic_DNA"/>
</dbReference>
<dbReference type="FunFam" id="3.40.449.10:FF:000001">
    <property type="entry name" value="Phosphoenolpyruvate carboxykinase (ATP)"/>
    <property type="match status" value="1"/>
</dbReference>
<evidence type="ECO:0000256" key="6">
    <source>
        <dbReference type="ARBA" id="ARBA00022490"/>
    </source>
</evidence>
<dbReference type="InParanoid" id="D8M2T9"/>
<dbReference type="SUPFAM" id="SSF53795">
    <property type="entry name" value="PEP carboxykinase-like"/>
    <property type="match status" value="1"/>
</dbReference>
<evidence type="ECO:0000256" key="8">
    <source>
        <dbReference type="ARBA" id="ARBA00022741"/>
    </source>
</evidence>
<dbReference type="FunFam" id="2.170.8.10:FF:000001">
    <property type="entry name" value="Phosphoenolpyruvate carboxykinase (ATP)"/>
    <property type="match status" value="1"/>
</dbReference>
<dbReference type="RefSeq" id="XP_012896710.1">
    <property type="nucleotide sequence ID" value="XM_013041256.1"/>
</dbReference>
<dbReference type="Gene3D" id="3.90.228.20">
    <property type="match status" value="1"/>
</dbReference>
<keyword evidence="10" id="KW-0067">ATP-binding</keyword>
<dbReference type="NCBIfam" id="NF006819">
    <property type="entry name" value="PRK09344.1-1"/>
    <property type="match status" value="1"/>
</dbReference>
<dbReference type="GO" id="GO:0046872">
    <property type="term" value="F:metal ion binding"/>
    <property type="evidence" value="ECO:0007669"/>
    <property type="project" value="UniProtKB-KW"/>
</dbReference>
<comment type="cofactor">
    <cofactor evidence="1">
        <name>Mn(2+)</name>
        <dbReference type="ChEBI" id="CHEBI:29035"/>
    </cofactor>
</comment>
<evidence type="ECO:0000256" key="1">
    <source>
        <dbReference type="ARBA" id="ARBA00001936"/>
    </source>
</evidence>
<evidence type="ECO:0000256" key="12">
    <source>
        <dbReference type="ARBA" id="ARBA00023239"/>
    </source>
</evidence>
<dbReference type="EC" id="4.1.1.49" evidence="4"/>
<evidence type="ECO:0000313" key="15">
    <source>
        <dbReference type="Proteomes" id="UP000008312"/>
    </source>
</evidence>
<evidence type="ECO:0000256" key="7">
    <source>
        <dbReference type="ARBA" id="ARBA00022723"/>
    </source>
</evidence>
<dbReference type="Pfam" id="PF01293">
    <property type="entry name" value="PEPCK_ATP"/>
    <property type="match status" value="1"/>
</dbReference>
<comment type="catalytic activity">
    <reaction evidence="13">
        <text>oxaloacetate + ATP = phosphoenolpyruvate + ADP + CO2</text>
        <dbReference type="Rhea" id="RHEA:18617"/>
        <dbReference type="ChEBI" id="CHEBI:16452"/>
        <dbReference type="ChEBI" id="CHEBI:16526"/>
        <dbReference type="ChEBI" id="CHEBI:30616"/>
        <dbReference type="ChEBI" id="CHEBI:58702"/>
        <dbReference type="ChEBI" id="CHEBI:456216"/>
        <dbReference type="EC" id="4.1.1.49"/>
    </reaction>
</comment>
<gene>
    <name evidence="14" type="ORF">GSBLH_T00002758001</name>
</gene>
<dbReference type="InterPro" id="IPR001272">
    <property type="entry name" value="PEP_carboxykinase_ATP"/>
</dbReference>
<evidence type="ECO:0000256" key="5">
    <source>
        <dbReference type="ARBA" id="ARBA00022432"/>
    </source>
</evidence>
<dbReference type="GO" id="GO:0005829">
    <property type="term" value="C:cytosol"/>
    <property type="evidence" value="ECO:0007669"/>
    <property type="project" value="TreeGrafter"/>
</dbReference>
<keyword evidence="9" id="KW-0210">Decarboxylase</keyword>
<dbReference type="InterPro" id="IPR013035">
    <property type="entry name" value="PEP_carboxykinase_C"/>
</dbReference>
<dbReference type="PROSITE" id="PS00532">
    <property type="entry name" value="PEPCK_ATP"/>
    <property type="match status" value="1"/>
</dbReference>
<dbReference type="Gene3D" id="2.170.8.10">
    <property type="entry name" value="Phosphoenolpyruvate Carboxykinase, domain 2"/>
    <property type="match status" value="1"/>
</dbReference>
<dbReference type="PANTHER" id="PTHR30031:SF0">
    <property type="entry name" value="PHOSPHOENOLPYRUVATE CARBOXYKINASE (ATP)"/>
    <property type="match status" value="1"/>
</dbReference>
<evidence type="ECO:0000256" key="2">
    <source>
        <dbReference type="ARBA" id="ARBA00004742"/>
    </source>
</evidence>
<dbReference type="UniPathway" id="UPA00138"/>
<evidence type="ECO:0000256" key="10">
    <source>
        <dbReference type="ARBA" id="ARBA00022840"/>
    </source>
</evidence>
<dbReference type="NCBIfam" id="TIGR00224">
    <property type="entry name" value="pckA"/>
    <property type="match status" value="1"/>
</dbReference>
<evidence type="ECO:0000256" key="9">
    <source>
        <dbReference type="ARBA" id="ARBA00022793"/>
    </source>
</evidence>
<dbReference type="GO" id="GO:0006094">
    <property type="term" value="P:gluconeogenesis"/>
    <property type="evidence" value="ECO:0007669"/>
    <property type="project" value="UniProtKB-UniPathway"/>
</dbReference>
<dbReference type="OrthoDB" id="184182at2759"/>
<dbReference type="PIRSF" id="PIRSF006294">
    <property type="entry name" value="PEP_crbxkin"/>
    <property type="match status" value="1"/>
</dbReference>
<keyword evidence="5" id="KW-0312">Gluconeogenesis</keyword>
<organism evidence="14">
    <name type="scientific">Blastocystis hominis</name>
    <dbReference type="NCBI Taxonomy" id="12968"/>
    <lineage>
        <taxon>Eukaryota</taxon>
        <taxon>Sar</taxon>
        <taxon>Stramenopiles</taxon>
        <taxon>Bigyra</taxon>
        <taxon>Opalozoa</taxon>
        <taxon>Opalinata</taxon>
        <taxon>Blastocystidae</taxon>
        <taxon>Blastocystis</taxon>
    </lineage>
</organism>
<keyword evidence="6" id="KW-0963">Cytoplasm</keyword>
<dbReference type="Gene3D" id="3.40.449.10">
    <property type="entry name" value="Phosphoenolpyruvate Carboxykinase, domain 1"/>
    <property type="match status" value="1"/>
</dbReference>
<dbReference type="GO" id="GO:0004612">
    <property type="term" value="F:phosphoenolpyruvate carboxykinase (ATP) activity"/>
    <property type="evidence" value="ECO:0007669"/>
    <property type="project" value="UniProtKB-EC"/>
</dbReference>
<keyword evidence="12" id="KW-0456">Lyase</keyword>
<dbReference type="CDD" id="cd00484">
    <property type="entry name" value="PEPCK_ATP"/>
    <property type="match status" value="1"/>
</dbReference>
<dbReference type="GeneID" id="24919900"/>
<dbReference type="SUPFAM" id="SSF68923">
    <property type="entry name" value="PEP carboxykinase N-terminal domain"/>
    <property type="match status" value="1"/>
</dbReference>
<accession>D8M2T9</accession>
<dbReference type="FunCoup" id="D8M2T9">
    <property type="interactions" value="66"/>
</dbReference>
<evidence type="ECO:0000313" key="14">
    <source>
        <dbReference type="EMBL" id="CBK22662.2"/>
    </source>
</evidence>
<protein>
    <recommendedName>
        <fullName evidence="4">phosphoenolpyruvate carboxykinase (ATP)</fullName>
        <ecNumber evidence="4">4.1.1.49</ecNumber>
    </recommendedName>
</protein>
<keyword evidence="7" id="KW-0479">Metal-binding</keyword>
<comment type="similarity">
    <text evidence="3">Belongs to the phosphoenolpyruvate carboxykinase (ATP) family.</text>
</comment>
<evidence type="ECO:0000256" key="3">
    <source>
        <dbReference type="ARBA" id="ARBA00006052"/>
    </source>
</evidence>
<comment type="pathway">
    <text evidence="2">Carbohydrate biosynthesis; gluconeogenesis.</text>
</comment>
<dbReference type="InterPro" id="IPR008210">
    <property type="entry name" value="PEP_carboxykinase_N"/>
</dbReference>
<keyword evidence="8" id="KW-0547">Nucleotide-binding</keyword>
<dbReference type="HAMAP" id="MF_00453">
    <property type="entry name" value="PEPCK_ATP"/>
    <property type="match status" value="1"/>
</dbReference>
<dbReference type="AlphaFoldDB" id="D8M2T9"/>
<dbReference type="NCBIfam" id="NF006821">
    <property type="entry name" value="PRK09344.1-3"/>
    <property type="match status" value="1"/>
</dbReference>
<evidence type="ECO:0000256" key="11">
    <source>
        <dbReference type="ARBA" id="ARBA00023211"/>
    </source>
</evidence>
<keyword evidence="11" id="KW-0464">Manganese</keyword>
<dbReference type="PANTHER" id="PTHR30031">
    <property type="entry name" value="PHOSPHOENOLPYRUVATE CARBOXYKINASE ATP"/>
    <property type="match status" value="1"/>
</dbReference>
<reference evidence="14" key="1">
    <citation type="submission" date="2010-02" db="EMBL/GenBank/DDBJ databases">
        <title>Sequencing and annotation of the Blastocystis hominis genome.</title>
        <authorList>
            <person name="Wincker P."/>
        </authorList>
    </citation>
    <scope>NUCLEOTIDE SEQUENCE</scope>
    <source>
        <strain evidence="14">Singapore isolate B</strain>
    </source>
</reference>
<sequence>MLSARFVKSVVPVLKSQALMGCVARHIETTGAALGLDKLGINVGKVHRNLTYDEIAEHEKKNNEGVFTNTGAFEVDTGIYTGRSPQDKYFVEREPSKSNIWWSPIPPNKPVSEKVFNEVYDDVKQYMNGKEVYVFDGYCGANPKSRKCVRFVTEYAWQHHFVTNMFVRPKSVEELKNFKPEFTVINTCKGLVNKNWKRQGLNSEAFVGFDMENNLAIVVGAKYGGEMKKGIFGVMNYCLPLQGILPMHCSANVGKDGDSALFFGLSGTGKTTLSADPKRFLIGDDEHGWDDDGIFNFEGGCYAKTINLSKEKEPDIWNAIKRDALLENVMVRPDGSLDYNDVSKTQNGRVAYPIYHIKNYKPDSMAGHPKAIIFLTCDAYGVLPPISKLTTEQAMYHFLCGYTAKVAGTERGIKEPVPNFSPCFGGAFMPMNPIVYAKLLGEKLNRHGTKVYLLNTGWTGGGYGVGKRMDIPVTRACIDGILSGSIEKAELRHNDRFNLEVPTHVEGVDDHLLWPRNTWADKEEYDRVAKKLAGKFVEHFKQFQVPGLPDYSPYGPRTD</sequence>
<name>D8M2T9_BLAHO</name>